<evidence type="ECO:0000313" key="1">
    <source>
        <dbReference type="EMBL" id="JAD92477.1"/>
    </source>
</evidence>
<name>A0A0A9E907_ARUDO</name>
<protein>
    <submittedName>
        <fullName evidence="1">Uncharacterized protein</fullName>
    </submittedName>
</protein>
<proteinExistence type="predicted"/>
<dbReference type="EMBL" id="GBRH01205418">
    <property type="protein sequence ID" value="JAD92477.1"/>
    <property type="molecule type" value="Transcribed_RNA"/>
</dbReference>
<accession>A0A0A9E907</accession>
<reference evidence="1" key="2">
    <citation type="journal article" date="2015" name="Data Brief">
        <title>Shoot transcriptome of the giant reed, Arundo donax.</title>
        <authorList>
            <person name="Barrero R.A."/>
            <person name="Guerrero F.D."/>
            <person name="Moolhuijzen P."/>
            <person name="Goolsby J.A."/>
            <person name="Tidwell J."/>
            <person name="Bellgard S.E."/>
            <person name="Bellgard M.I."/>
        </authorList>
    </citation>
    <scope>NUCLEOTIDE SEQUENCE</scope>
    <source>
        <tissue evidence="1">Shoot tissue taken approximately 20 cm above the soil surface</tissue>
    </source>
</reference>
<reference evidence="1" key="1">
    <citation type="submission" date="2014-09" db="EMBL/GenBank/DDBJ databases">
        <authorList>
            <person name="Magalhaes I.L.F."/>
            <person name="Oliveira U."/>
            <person name="Santos F.R."/>
            <person name="Vidigal T.H.D.A."/>
            <person name="Brescovit A.D."/>
            <person name="Santos A.J."/>
        </authorList>
    </citation>
    <scope>NUCLEOTIDE SEQUENCE</scope>
    <source>
        <tissue evidence="1">Shoot tissue taken approximately 20 cm above the soil surface</tissue>
    </source>
</reference>
<organism evidence="1">
    <name type="scientific">Arundo donax</name>
    <name type="common">Giant reed</name>
    <name type="synonym">Donax arundinaceus</name>
    <dbReference type="NCBI Taxonomy" id="35708"/>
    <lineage>
        <taxon>Eukaryota</taxon>
        <taxon>Viridiplantae</taxon>
        <taxon>Streptophyta</taxon>
        <taxon>Embryophyta</taxon>
        <taxon>Tracheophyta</taxon>
        <taxon>Spermatophyta</taxon>
        <taxon>Magnoliopsida</taxon>
        <taxon>Liliopsida</taxon>
        <taxon>Poales</taxon>
        <taxon>Poaceae</taxon>
        <taxon>PACMAD clade</taxon>
        <taxon>Arundinoideae</taxon>
        <taxon>Arundineae</taxon>
        <taxon>Arundo</taxon>
    </lineage>
</organism>
<dbReference type="AlphaFoldDB" id="A0A0A9E907"/>
<sequence>MIKLPVTQIKLQTKVYYVPNLSSYRSVSRKADFCWYRVPASE</sequence>